<evidence type="ECO:0000256" key="3">
    <source>
        <dbReference type="ARBA" id="ARBA00006206"/>
    </source>
</evidence>
<dbReference type="SUPFAM" id="SSF74650">
    <property type="entry name" value="Galactose mutarotase-like"/>
    <property type="match status" value="1"/>
</dbReference>
<evidence type="ECO:0000313" key="10">
    <source>
        <dbReference type="Proteomes" id="UP000805085"/>
    </source>
</evidence>
<dbReference type="InterPro" id="IPR015443">
    <property type="entry name" value="Aldose_1-epimerase"/>
</dbReference>
<dbReference type="InterPro" id="IPR008183">
    <property type="entry name" value="Aldose_1/G6P_1-epimerase"/>
</dbReference>
<name>A0ABX2E0Q8_9FLAO</name>
<dbReference type="InterPro" id="IPR047215">
    <property type="entry name" value="Galactose_mutarotase-like"/>
</dbReference>
<dbReference type="PIRSF" id="PIRSF005096">
    <property type="entry name" value="GALM"/>
    <property type="match status" value="1"/>
</dbReference>
<evidence type="ECO:0000313" key="9">
    <source>
        <dbReference type="EMBL" id="NRD21804.1"/>
    </source>
</evidence>
<keyword evidence="7 8" id="KW-0119">Carbohydrate metabolism</keyword>
<dbReference type="PANTHER" id="PTHR10091">
    <property type="entry name" value="ALDOSE-1-EPIMERASE"/>
    <property type="match status" value="1"/>
</dbReference>
<evidence type="ECO:0000256" key="2">
    <source>
        <dbReference type="ARBA" id="ARBA00005028"/>
    </source>
</evidence>
<dbReference type="EC" id="5.1.3.3" evidence="8"/>
<organism evidence="9 10">
    <name type="scientific">Winogradskyella litoriviva</name>
    <dbReference type="NCBI Taxonomy" id="1220182"/>
    <lineage>
        <taxon>Bacteria</taxon>
        <taxon>Pseudomonadati</taxon>
        <taxon>Bacteroidota</taxon>
        <taxon>Flavobacteriia</taxon>
        <taxon>Flavobacteriales</taxon>
        <taxon>Flavobacteriaceae</taxon>
        <taxon>Winogradskyella</taxon>
    </lineage>
</organism>
<dbReference type="InterPro" id="IPR014718">
    <property type="entry name" value="GH-type_carb-bd"/>
</dbReference>
<dbReference type="CDD" id="cd09019">
    <property type="entry name" value="galactose_mutarotase_like"/>
    <property type="match status" value="1"/>
</dbReference>
<reference evidence="9 10" key="1">
    <citation type="journal article" date="2015" name="Int. J. Syst. Evol. Microbiol.">
        <title>Winogradskyella litoriviva sp. nov., isolated from coastal seawater.</title>
        <authorList>
            <person name="Nedashkovskaya O.I."/>
            <person name="Kukhlevskiy A.D."/>
            <person name="Zhukova N.V."/>
            <person name="Kim S.J."/>
            <person name="Rhee S.K."/>
            <person name="Mikhailov V.V."/>
        </authorList>
    </citation>
    <scope>NUCLEOTIDE SEQUENCE [LARGE SCALE GENOMIC DNA]</scope>
    <source>
        <strain evidence="9 10">KMM6491</strain>
    </source>
</reference>
<accession>A0ABX2E0Q8</accession>
<comment type="pathway">
    <text evidence="2 8">Carbohydrate metabolism; hexose metabolism.</text>
</comment>
<sequence length="348" mass="39500">MDLKKFDLEYYSKRIQLFTLNNSEGLEIQITNFGGRIVSLFTPDKNGILEDIVLGYDNIDDYLNKEEVFFGAIIGRYGNRIAHGKFNIDNLEYTLETNSENSKNHLHGGTNGFHNVVWDAKQVSKTQLELSHLSKENEAGYPGNLEVTVLYELTDLNELKITYSATTDKKTILNLTHHSYFNLTGKQNSNILKHHIKIYASNFTPINNLMIPTGKIESVTNSPLEFKTFQTIGSRINADDDQIEKAHGYDHNYVIDGSGLKKAADVYDPISKRTLEVFTTEPGVQFYTGNHLNNIKGKYNDTYHANAAFCLEPQHFPDSPNQPHFPSTIIKPEETYNSTTIYKFGVKI</sequence>
<comment type="cofactor">
    <cofactor evidence="1">
        <name>Ca(2+)</name>
        <dbReference type="ChEBI" id="CHEBI:29108"/>
    </cofactor>
</comment>
<proteinExistence type="inferred from homology"/>
<comment type="catalytic activity">
    <reaction evidence="8">
        <text>alpha-D-glucose = beta-D-glucose</text>
        <dbReference type="Rhea" id="RHEA:10264"/>
        <dbReference type="ChEBI" id="CHEBI:15903"/>
        <dbReference type="ChEBI" id="CHEBI:17925"/>
        <dbReference type="EC" id="5.1.3.3"/>
    </reaction>
</comment>
<evidence type="ECO:0000256" key="1">
    <source>
        <dbReference type="ARBA" id="ARBA00001913"/>
    </source>
</evidence>
<evidence type="ECO:0000256" key="8">
    <source>
        <dbReference type="PIRNR" id="PIRNR005096"/>
    </source>
</evidence>
<comment type="subunit">
    <text evidence="4">Monomer.</text>
</comment>
<protein>
    <recommendedName>
        <fullName evidence="8">Aldose 1-epimerase</fullName>
        <ecNumber evidence="8">5.1.3.3</ecNumber>
    </recommendedName>
</protein>
<dbReference type="Pfam" id="PF01263">
    <property type="entry name" value="Aldose_epim"/>
    <property type="match status" value="1"/>
</dbReference>
<keyword evidence="6 8" id="KW-0413">Isomerase</keyword>
<dbReference type="Proteomes" id="UP000805085">
    <property type="component" value="Unassembled WGS sequence"/>
</dbReference>
<keyword evidence="5" id="KW-0106">Calcium</keyword>
<evidence type="ECO:0000256" key="5">
    <source>
        <dbReference type="ARBA" id="ARBA00022837"/>
    </source>
</evidence>
<dbReference type="Gene3D" id="2.70.98.10">
    <property type="match status" value="1"/>
</dbReference>
<keyword evidence="10" id="KW-1185">Reference proteome</keyword>
<comment type="similarity">
    <text evidence="3 8">Belongs to the aldose epimerase family.</text>
</comment>
<dbReference type="InterPro" id="IPR011013">
    <property type="entry name" value="Gal_mutarotase_sf_dom"/>
</dbReference>
<dbReference type="PANTHER" id="PTHR10091:SF0">
    <property type="entry name" value="GALACTOSE MUTAROTASE"/>
    <property type="match status" value="1"/>
</dbReference>
<evidence type="ECO:0000256" key="6">
    <source>
        <dbReference type="ARBA" id="ARBA00023235"/>
    </source>
</evidence>
<dbReference type="NCBIfam" id="NF008277">
    <property type="entry name" value="PRK11055.1"/>
    <property type="match status" value="1"/>
</dbReference>
<dbReference type="EMBL" id="JABRWQ010000001">
    <property type="protein sequence ID" value="NRD21804.1"/>
    <property type="molecule type" value="Genomic_DNA"/>
</dbReference>
<evidence type="ECO:0000256" key="7">
    <source>
        <dbReference type="ARBA" id="ARBA00023277"/>
    </source>
</evidence>
<comment type="caution">
    <text evidence="9">The sequence shown here is derived from an EMBL/GenBank/DDBJ whole genome shotgun (WGS) entry which is preliminary data.</text>
</comment>
<gene>
    <name evidence="9" type="ORF">HNV10_01030</name>
</gene>
<evidence type="ECO:0000256" key="4">
    <source>
        <dbReference type="ARBA" id="ARBA00011245"/>
    </source>
</evidence>